<dbReference type="PANTHER" id="PTHR42951">
    <property type="entry name" value="METALLO-BETA-LACTAMASE DOMAIN-CONTAINING"/>
    <property type="match status" value="1"/>
</dbReference>
<dbReference type="InterPro" id="IPR050855">
    <property type="entry name" value="NDM-1-like"/>
</dbReference>
<dbReference type="RefSeq" id="WP_119439890.1">
    <property type="nucleotide sequence ID" value="NZ_QWGR01000018.1"/>
</dbReference>
<dbReference type="AlphaFoldDB" id="A0A399SRD3"/>
<dbReference type="InterPro" id="IPR001279">
    <property type="entry name" value="Metallo-B-lactamas"/>
</dbReference>
<dbReference type="PANTHER" id="PTHR42951:SF17">
    <property type="entry name" value="METALLO-BETA-LACTAMASE DOMAIN-CONTAINING PROTEIN"/>
    <property type="match status" value="1"/>
</dbReference>
<evidence type="ECO:0000313" key="2">
    <source>
        <dbReference type="EMBL" id="RIJ45928.1"/>
    </source>
</evidence>
<evidence type="ECO:0000259" key="1">
    <source>
        <dbReference type="SMART" id="SM00849"/>
    </source>
</evidence>
<dbReference type="GO" id="GO:0016787">
    <property type="term" value="F:hydrolase activity"/>
    <property type="evidence" value="ECO:0007669"/>
    <property type="project" value="UniProtKB-KW"/>
</dbReference>
<keyword evidence="3" id="KW-1185">Reference proteome</keyword>
<sequence length="280" mass="31864">MKLTDKIHLLRIDFEISLSPEKKIPRFVNVVLIFGDKITLVDTGVKGSEKVIFDYIKEQNRDFSEIGTILLSHAHPDHIGSAARIKELSGCKVCSHELERDWIENIDLQNTERPVPGFYHLVDTPVSVDCFISDGQSMAVDEAITIRFIQSSGHSKGSLNLFFVEDKILFTADSIPLKNDIPNYDNYSELMRSLAKIKRNTEFETLLTSWTPPMFEQDSIHKILQEGEEYMRHINSVVEECYKSDDAGTLNNCRKAVEKLGLPPFLVVPVVDRAFKSHTH</sequence>
<name>A0A399SRD3_9BACT</name>
<dbReference type="SUPFAM" id="SSF56281">
    <property type="entry name" value="Metallo-hydrolase/oxidoreductase"/>
    <property type="match status" value="1"/>
</dbReference>
<dbReference type="OrthoDB" id="9802248at2"/>
<organism evidence="2 3">
    <name type="scientific">Maribellus luteus</name>
    <dbReference type="NCBI Taxonomy" id="2305463"/>
    <lineage>
        <taxon>Bacteria</taxon>
        <taxon>Pseudomonadati</taxon>
        <taxon>Bacteroidota</taxon>
        <taxon>Bacteroidia</taxon>
        <taxon>Marinilabiliales</taxon>
        <taxon>Prolixibacteraceae</taxon>
        <taxon>Maribellus</taxon>
    </lineage>
</organism>
<feature type="domain" description="Metallo-beta-lactamase" evidence="1">
    <location>
        <begin position="27"/>
        <end position="210"/>
    </location>
</feature>
<dbReference type="Gene3D" id="3.60.15.10">
    <property type="entry name" value="Ribonuclease Z/Hydroxyacylglutathione hydrolase-like"/>
    <property type="match status" value="1"/>
</dbReference>
<accession>A0A399SRD3</accession>
<reference evidence="2 3" key="1">
    <citation type="submission" date="2018-08" db="EMBL/GenBank/DDBJ databases">
        <title>Pallidiluteibacterium maritimus gen. nov., sp. nov., isolated from coastal sediment.</title>
        <authorList>
            <person name="Zhou L.Y."/>
        </authorList>
    </citation>
    <scope>NUCLEOTIDE SEQUENCE [LARGE SCALE GENOMIC DNA]</scope>
    <source>
        <strain evidence="2 3">XSD2</strain>
    </source>
</reference>
<dbReference type="Proteomes" id="UP000265926">
    <property type="component" value="Unassembled WGS sequence"/>
</dbReference>
<dbReference type="EMBL" id="QWGR01000018">
    <property type="protein sequence ID" value="RIJ45928.1"/>
    <property type="molecule type" value="Genomic_DNA"/>
</dbReference>
<protein>
    <submittedName>
        <fullName evidence="2">MBL fold metallo-hydrolase</fullName>
    </submittedName>
</protein>
<dbReference type="InterPro" id="IPR036866">
    <property type="entry name" value="RibonucZ/Hydroxyglut_hydro"/>
</dbReference>
<proteinExistence type="predicted"/>
<comment type="caution">
    <text evidence="2">The sequence shown here is derived from an EMBL/GenBank/DDBJ whole genome shotgun (WGS) entry which is preliminary data.</text>
</comment>
<keyword evidence="2" id="KW-0378">Hydrolase</keyword>
<gene>
    <name evidence="2" type="ORF">D1614_20630</name>
</gene>
<dbReference type="Pfam" id="PF00753">
    <property type="entry name" value="Lactamase_B"/>
    <property type="match status" value="1"/>
</dbReference>
<dbReference type="SMART" id="SM00849">
    <property type="entry name" value="Lactamase_B"/>
    <property type="match status" value="1"/>
</dbReference>
<evidence type="ECO:0000313" key="3">
    <source>
        <dbReference type="Proteomes" id="UP000265926"/>
    </source>
</evidence>